<name>A0ACB8IN74_CITSI</name>
<protein>
    <submittedName>
        <fullName evidence="1">Protein FAR1-RELATED SEQUENCE</fullName>
    </submittedName>
</protein>
<keyword evidence="2" id="KW-1185">Reference proteome</keyword>
<evidence type="ECO:0000313" key="1">
    <source>
        <dbReference type="EMBL" id="KAH9698157.1"/>
    </source>
</evidence>
<reference evidence="2" key="1">
    <citation type="journal article" date="2023" name="Hortic. Res.">
        <title>A chromosome-level phased genome enabling allele-level studies in sweet orange: a case study on citrus Huanglongbing tolerance.</title>
        <authorList>
            <person name="Wu B."/>
            <person name="Yu Q."/>
            <person name="Deng Z."/>
            <person name="Duan Y."/>
            <person name="Luo F."/>
            <person name="Gmitter F. Jr."/>
        </authorList>
    </citation>
    <scope>NUCLEOTIDE SEQUENCE [LARGE SCALE GENOMIC DNA]</scope>
    <source>
        <strain evidence="2">cv. Valencia</strain>
    </source>
</reference>
<evidence type="ECO:0000313" key="2">
    <source>
        <dbReference type="Proteomes" id="UP000829398"/>
    </source>
</evidence>
<accession>A0ACB8IN74</accession>
<dbReference type="Proteomes" id="UP000829398">
    <property type="component" value="Chromosome 8"/>
</dbReference>
<sequence length="619" mass="70991">MNYSRLVSFSVRKNELRRSKSGRTTIRRWVCNLEEYRAEKYLANDNRVREPRPITRPGCKASFQVNYDNSSGKYTVIEFRTEHNHPLTSPNEVHLLRSHRHVSEGDLAQAKALRHVGVKTCQVVDYMGDQVGGSHNLRFKRKDLQNRLDADRRAEIGDTDSVATIAYFTAKSDNDPGLYHEYTLDDENRLRNLFWTDYMARYDYECFGNRKPKSVIIDGDKAMSKTIKTVFVGATHRLCCWHLERNAQANIKNEDFTRKFCDLMLTGISAGEFDQRWFALVDEFKLHEHGWVKQILEKHATNVFSISIFHWIREEIRQEAILIQFEALNCTNTNYYTLTQFGNVDIKWTVVYNKPTNKIDCSCQIMDSAGISCQHMFYVMKVEQFRNIPNNMILHQWTKKAKDYTSCNLARSQVDSEISDVARFSSLSTVTNKMCFYAAKNEHSYKEALAAINQLISKFQELFGGQRTCPQSSVYSPQTKSMVLDPVVVRTKCAVTRLKKSPSSNRKCSICRQPGHTARSCPIASNSARSSEANVANNDSWGTSILAGSSEHFSFYNSEASYEIETQNECGSSSQPCSESTDHLWNNSSMPPSMGRNTFTFLPYPTMHSDMWPGDNSFH</sequence>
<organism evidence="1 2">
    <name type="scientific">Citrus sinensis</name>
    <name type="common">Sweet orange</name>
    <name type="synonym">Citrus aurantium var. sinensis</name>
    <dbReference type="NCBI Taxonomy" id="2711"/>
    <lineage>
        <taxon>Eukaryota</taxon>
        <taxon>Viridiplantae</taxon>
        <taxon>Streptophyta</taxon>
        <taxon>Embryophyta</taxon>
        <taxon>Tracheophyta</taxon>
        <taxon>Spermatophyta</taxon>
        <taxon>Magnoliopsida</taxon>
        <taxon>eudicotyledons</taxon>
        <taxon>Gunneridae</taxon>
        <taxon>Pentapetalae</taxon>
        <taxon>rosids</taxon>
        <taxon>malvids</taxon>
        <taxon>Sapindales</taxon>
        <taxon>Rutaceae</taxon>
        <taxon>Aurantioideae</taxon>
        <taxon>Citrus</taxon>
    </lineage>
</organism>
<comment type="caution">
    <text evidence="1">The sequence shown here is derived from an EMBL/GenBank/DDBJ whole genome shotgun (WGS) entry which is preliminary data.</text>
</comment>
<dbReference type="EMBL" id="CM039177">
    <property type="protein sequence ID" value="KAH9698157.1"/>
    <property type="molecule type" value="Genomic_DNA"/>
</dbReference>
<proteinExistence type="predicted"/>
<gene>
    <name evidence="1" type="ORF">KPL71_023905</name>
</gene>